<dbReference type="GO" id="GO:0006303">
    <property type="term" value="P:double-strand break repair via nonhomologous end joining"/>
    <property type="evidence" value="ECO:0007669"/>
    <property type="project" value="InterPro"/>
</dbReference>
<evidence type="ECO:0000256" key="1">
    <source>
        <dbReference type="ARBA" id="ARBA00023125"/>
    </source>
</evidence>
<dbReference type="NCBIfam" id="TIGR02777">
    <property type="entry name" value="LigD_PE_dom"/>
    <property type="match status" value="1"/>
</dbReference>
<feature type="compositionally biased region" description="Polar residues" evidence="2">
    <location>
        <begin position="436"/>
        <end position="452"/>
    </location>
</feature>
<evidence type="ECO:0000256" key="2">
    <source>
        <dbReference type="SAM" id="MobiDB-lite"/>
    </source>
</evidence>
<dbReference type="Gene3D" id="2.40.290.10">
    <property type="match status" value="1"/>
</dbReference>
<dbReference type="InterPro" id="IPR014144">
    <property type="entry name" value="LigD_PE_domain"/>
</dbReference>
<feature type="region of interest" description="Disordered" evidence="2">
    <location>
        <begin position="283"/>
        <end position="341"/>
    </location>
</feature>
<reference evidence="4 5" key="1">
    <citation type="journal article" date="2011" name="PLoS Pathog.">
        <title>Dynamic evolution of pathogenicity revealed by sequencing and comparative genomics of 19 Pseudomonas syringae isolates.</title>
        <authorList>
            <person name="Baltrus D.A."/>
            <person name="Nishimura M.T."/>
            <person name="Romanchuk A."/>
            <person name="Chang J.H."/>
            <person name="Mukhtar M.S."/>
            <person name="Cherkis K."/>
            <person name="Roach J."/>
            <person name="Grant S.R."/>
            <person name="Jones C.D."/>
            <person name="Dangl J.L."/>
        </authorList>
    </citation>
    <scope>NUCLEOTIDE SEQUENCE [LARGE SCALE GENOMIC DNA]</scope>
    <source>
        <strain evidence="5">race 4</strain>
    </source>
</reference>
<dbReference type="InterPro" id="IPR016194">
    <property type="entry name" value="SPOC-like_C_dom_sf"/>
</dbReference>
<organism evidence="4 5">
    <name type="scientific">Pseudomonas savastanoi pv. glycinea str. race 4</name>
    <dbReference type="NCBI Taxonomy" id="875330"/>
    <lineage>
        <taxon>Bacteria</taxon>
        <taxon>Pseudomonadati</taxon>
        <taxon>Pseudomonadota</taxon>
        <taxon>Gammaproteobacteria</taxon>
        <taxon>Pseudomonadales</taxon>
        <taxon>Pseudomonadaceae</taxon>
        <taxon>Pseudomonas</taxon>
    </lineage>
</organism>
<feature type="non-terminal residue" evidence="4">
    <location>
        <position position="452"/>
    </location>
</feature>
<keyword evidence="1" id="KW-0238">DNA-binding</keyword>
<dbReference type="Pfam" id="PF02735">
    <property type="entry name" value="Ku"/>
    <property type="match status" value="1"/>
</dbReference>
<evidence type="ECO:0000313" key="5">
    <source>
        <dbReference type="Proteomes" id="UP000005466"/>
    </source>
</evidence>
<feature type="compositionally biased region" description="Polar residues" evidence="2">
    <location>
        <begin position="289"/>
        <end position="306"/>
    </location>
</feature>
<dbReference type="NCBIfam" id="TIGR02772">
    <property type="entry name" value="Ku_bact"/>
    <property type="match status" value="1"/>
</dbReference>
<dbReference type="HAMAP" id="MF_01875">
    <property type="entry name" value="Prokaryotic_Ku"/>
    <property type="match status" value="1"/>
</dbReference>
<name>F3C2D3_PSESG</name>
<evidence type="ECO:0000313" key="4">
    <source>
        <dbReference type="EMBL" id="EGH09596.1"/>
    </source>
</evidence>
<dbReference type="Pfam" id="PF13298">
    <property type="entry name" value="LigD_N"/>
    <property type="match status" value="1"/>
</dbReference>
<evidence type="ECO:0000259" key="3">
    <source>
        <dbReference type="SMART" id="SM00559"/>
    </source>
</evidence>
<feature type="compositionally biased region" description="Acidic residues" evidence="2">
    <location>
        <begin position="230"/>
        <end position="241"/>
    </location>
</feature>
<accession>F3C2D3</accession>
<feature type="region of interest" description="Disordered" evidence="2">
    <location>
        <begin position="420"/>
        <end position="452"/>
    </location>
</feature>
<sequence length="452" mass="50543">MARAIWKGAISFGLVHIPVALVSATTSTSVDFDWLDKRSMDPVGYKRINKVTGKEVTSENIVKGVEYEKDRYVVLSEEEIRSAHPKSTQTIDIFAFVDSQQIPLQNIDTPYFLTPDKRCEKVYALLRETLVDTKKVALANVVLHTREHLAAVMPLESALVMVILRWPADVRELDKLELSDAVTDVQLNKSERDMAKRLVKDMSADWQPEQYRDTFQEKIMHLVKTKADEGEIEDVETDPAEEERKSADVIDLTDLLRRSLAGKGGASKGKASKPAAKENLLTRRGQAQAACSPQENQQSLLSQTETPDMAKPASEYTRKRNFAITSEPAESTRKGKSSSKAKALGFVIQKHDARNLHYDFRLELDGTLKSWAVPKGPSLDPKQKRLAVHVEDHPLDYADFEGSIPKGQYGGGDVIVWDRGVWQPHGDPQKKPMRKANSNLPWSARSSAATGR</sequence>
<dbReference type="SUPFAM" id="SSF100939">
    <property type="entry name" value="SPOC domain-like"/>
    <property type="match status" value="1"/>
</dbReference>
<dbReference type="AlphaFoldDB" id="F3C2D3"/>
<comment type="caution">
    <text evidence="4">The sequence shown here is derived from an EMBL/GenBank/DDBJ whole genome shotgun (WGS) entry which is preliminary data.</text>
</comment>
<dbReference type="EMBL" id="ADWY01000343">
    <property type="protein sequence ID" value="EGH09596.1"/>
    <property type="molecule type" value="Genomic_DNA"/>
</dbReference>
<feature type="region of interest" description="Disordered" evidence="2">
    <location>
        <begin position="228"/>
        <end position="249"/>
    </location>
</feature>
<dbReference type="InterPro" id="IPR006164">
    <property type="entry name" value="DNA_bd_Ku70/Ku80"/>
</dbReference>
<dbReference type="PANTHER" id="PTHR41251">
    <property type="entry name" value="NON-HOMOLOGOUS END JOINING PROTEIN KU"/>
    <property type="match status" value="1"/>
</dbReference>
<dbReference type="GO" id="GO:0003690">
    <property type="term" value="F:double-stranded DNA binding"/>
    <property type="evidence" value="ECO:0007669"/>
    <property type="project" value="TreeGrafter"/>
</dbReference>
<dbReference type="SMART" id="SM00559">
    <property type="entry name" value="Ku78"/>
    <property type="match status" value="1"/>
</dbReference>
<dbReference type="Proteomes" id="UP000005466">
    <property type="component" value="Unassembled WGS sequence"/>
</dbReference>
<gene>
    <name evidence="4" type="ORF">Pgy4_08438</name>
</gene>
<dbReference type="HOGENOM" id="CLU_048975_2_0_6"/>
<dbReference type="CDD" id="cd00789">
    <property type="entry name" value="KU_like"/>
    <property type="match status" value="1"/>
</dbReference>
<proteinExistence type="inferred from homology"/>
<feature type="domain" description="Ku" evidence="3">
    <location>
        <begin position="53"/>
        <end position="181"/>
    </location>
</feature>
<dbReference type="InterPro" id="IPR009187">
    <property type="entry name" value="Prok_Ku"/>
</dbReference>
<protein>
    <submittedName>
        <fullName evidence="4">KU domain-containing protein</fullName>
    </submittedName>
</protein>
<dbReference type="PANTHER" id="PTHR41251:SF1">
    <property type="entry name" value="NON-HOMOLOGOUS END JOINING PROTEIN KU"/>
    <property type="match status" value="1"/>
</dbReference>